<dbReference type="PROSITE" id="PS50297">
    <property type="entry name" value="ANK_REP_REGION"/>
    <property type="match status" value="9"/>
</dbReference>
<feature type="compositionally biased region" description="Polar residues" evidence="4">
    <location>
        <begin position="1165"/>
        <end position="1175"/>
    </location>
</feature>
<dbReference type="Gene3D" id="1.25.40.20">
    <property type="entry name" value="Ankyrin repeat-containing domain"/>
    <property type="match status" value="4"/>
</dbReference>
<organism evidence="7 8">
    <name type="scientific">Botryosphaeria dothidea</name>
    <dbReference type="NCBI Taxonomy" id="55169"/>
    <lineage>
        <taxon>Eukaryota</taxon>
        <taxon>Fungi</taxon>
        <taxon>Dikarya</taxon>
        <taxon>Ascomycota</taxon>
        <taxon>Pezizomycotina</taxon>
        <taxon>Dothideomycetes</taxon>
        <taxon>Dothideomycetes incertae sedis</taxon>
        <taxon>Botryosphaeriales</taxon>
        <taxon>Botryosphaeriaceae</taxon>
        <taxon>Botryosphaeria</taxon>
    </lineage>
</organism>
<feature type="repeat" description="ANK" evidence="3">
    <location>
        <begin position="875"/>
        <end position="907"/>
    </location>
</feature>
<comment type="caution">
    <text evidence="7">The sequence shown here is derived from an EMBL/GenBank/DDBJ whole genome shotgun (WGS) entry which is preliminary data.</text>
</comment>
<dbReference type="Pfam" id="PF24883">
    <property type="entry name" value="NPHP3_N"/>
    <property type="match status" value="1"/>
</dbReference>
<name>A0A8H4J0N8_9PEZI</name>
<keyword evidence="8" id="KW-1185">Reference proteome</keyword>
<dbReference type="PANTHER" id="PTHR24198">
    <property type="entry name" value="ANKYRIN REPEAT AND PROTEIN KINASE DOMAIN-CONTAINING PROTEIN"/>
    <property type="match status" value="1"/>
</dbReference>
<evidence type="ECO:0000256" key="4">
    <source>
        <dbReference type="SAM" id="MobiDB-lite"/>
    </source>
</evidence>
<feature type="repeat" description="ANK" evidence="3">
    <location>
        <begin position="710"/>
        <end position="742"/>
    </location>
</feature>
<feature type="repeat" description="ANK" evidence="3">
    <location>
        <begin position="809"/>
        <end position="841"/>
    </location>
</feature>
<proteinExistence type="predicted"/>
<evidence type="ECO:0000259" key="6">
    <source>
        <dbReference type="Pfam" id="PF24883"/>
    </source>
</evidence>
<evidence type="ECO:0000256" key="1">
    <source>
        <dbReference type="ARBA" id="ARBA00022737"/>
    </source>
</evidence>
<dbReference type="PANTHER" id="PTHR24198:SF165">
    <property type="entry name" value="ANKYRIN REPEAT-CONTAINING PROTEIN-RELATED"/>
    <property type="match status" value="1"/>
</dbReference>
<keyword evidence="2 3" id="KW-0040">ANK repeat</keyword>
<feature type="domain" description="Heterokaryon incompatibility" evidence="5">
    <location>
        <begin position="25"/>
        <end position="112"/>
    </location>
</feature>
<dbReference type="Pfam" id="PF06985">
    <property type="entry name" value="HET"/>
    <property type="match status" value="1"/>
</dbReference>
<feature type="repeat" description="ANK" evidence="3">
    <location>
        <begin position="941"/>
        <end position="973"/>
    </location>
</feature>
<dbReference type="PROSITE" id="PS50088">
    <property type="entry name" value="ANK_REPEAT"/>
    <property type="match status" value="12"/>
</dbReference>
<evidence type="ECO:0000259" key="5">
    <source>
        <dbReference type="Pfam" id="PF06985"/>
    </source>
</evidence>
<feature type="repeat" description="ANK" evidence="3">
    <location>
        <begin position="776"/>
        <end position="808"/>
    </location>
</feature>
<dbReference type="EMBL" id="WWBZ02000013">
    <property type="protein sequence ID" value="KAF4310787.1"/>
    <property type="molecule type" value="Genomic_DNA"/>
</dbReference>
<dbReference type="Pfam" id="PF13637">
    <property type="entry name" value="Ank_4"/>
    <property type="match status" value="1"/>
</dbReference>
<evidence type="ECO:0000256" key="2">
    <source>
        <dbReference type="ARBA" id="ARBA00023043"/>
    </source>
</evidence>
<feature type="repeat" description="ANK" evidence="3">
    <location>
        <begin position="677"/>
        <end position="709"/>
    </location>
</feature>
<dbReference type="SUPFAM" id="SSF48403">
    <property type="entry name" value="Ankyrin repeat"/>
    <property type="match status" value="2"/>
</dbReference>
<dbReference type="Pfam" id="PF12796">
    <property type="entry name" value="Ank_2"/>
    <property type="match status" value="4"/>
</dbReference>
<dbReference type="Proteomes" id="UP000572817">
    <property type="component" value="Unassembled WGS sequence"/>
</dbReference>
<dbReference type="InterPro" id="IPR010730">
    <property type="entry name" value="HET"/>
</dbReference>
<evidence type="ECO:0000313" key="8">
    <source>
        <dbReference type="Proteomes" id="UP000572817"/>
    </source>
</evidence>
<reference evidence="7" key="1">
    <citation type="submission" date="2020-04" db="EMBL/GenBank/DDBJ databases">
        <title>Genome Assembly and Annotation of Botryosphaeria dothidea sdau 11-99, a Latent Pathogen of Apple Fruit Ring Rot in China.</title>
        <authorList>
            <person name="Yu C."/>
            <person name="Diao Y."/>
            <person name="Lu Q."/>
            <person name="Zhao J."/>
            <person name="Cui S."/>
            <person name="Peng C."/>
            <person name="He B."/>
            <person name="Liu H."/>
        </authorList>
    </citation>
    <scope>NUCLEOTIDE SEQUENCE [LARGE SCALE GENOMIC DNA]</scope>
    <source>
        <strain evidence="7">Sdau11-99</strain>
    </source>
</reference>
<accession>A0A8H4J0N8</accession>
<feature type="compositionally biased region" description="Acidic residues" evidence="4">
    <location>
        <begin position="1189"/>
        <end position="1201"/>
    </location>
</feature>
<protein>
    <submittedName>
        <fullName evidence="7">Pfs NB-ARC and Ankyrin domain protein</fullName>
    </submittedName>
</protein>
<dbReference type="OrthoDB" id="194358at2759"/>
<dbReference type="SMART" id="SM00248">
    <property type="entry name" value="ANK"/>
    <property type="match status" value="13"/>
</dbReference>
<sequence>MRLLQPDGNGDFSLVERLGNNIPPYAILSHTWGLDNDEVTFQDVMSDRGRSKPGYGKVRFCGEQAVRDGLQYFWIDTCCIDKSSSAELSEAINSMFRWYQNAERCYVYLSDVSRGPSDGDDEGSKRWKLGFRKSRWFTRGWTLQELVAPASVEFFSREGTFLGNKRSMEQTIHETTGIAIDALQGDPLSQFSVGERFIWAEGRTTKREEDAVYCLLGMFDIQMPLLYGEGREKAQKRLQKEIRESFGGRALSLSEEQKQTLLDSLRFDQIDARQMTLKNAHAKTCKWLLHKSEYHDWLNATKLSEHHGFLWIKGKPGTGKSTLMKFALAHARKTMKDRIVISFFFNVRGEDIEKSTIGTYRSLLLQLLERLPALQSVFDLLGLSTSSTSTDHRWSTESLKMLLEHTIQSLGESQVVCFIDALNECEETQIRDMISFFERVGELAASSGISFQVCFSSRHYPYITIRKGLDLVLEGQEGHTQDITNYLETELKIGKSNIAQQIRGKIQEKASGVFMWVVLVVEILNREHDRGRMHALRRRLQEIPSDLHELFRDILTRDSHHRDELLLCRADVNAEGGRYGNALQAASSEGHVQVVQILLDNGADVNAQGGHYGNALQAASSGGHEKVVQMLLDKGADVNTQGGHYGNALQAASERGYKKVVQMLLDNSADVNAQGGYYGNALQAASSEGHVQVVQILLDNGADVNAQGGHYGNALQAASSGGHEKVVQMLLDKGADVNTQGGHYGNALQAASERGYKKVVQMLLDNSADVNAQGGYYGNALQAASSEGHVQVVQILLDNGADVNAQGGYYGNALQAASSGGHEKVVQTLLDKGADVNAQGGEYGNALQAALSGGHEKVVQILLEKGADVNAKGRKNVNPLQAASERGYEKVVQMLLDKGANVNAQDRDYGNALQAAASVGHEEVLRVLLTYGADVNAQGGEFGTALRAASWNGHERAVLLLLGYGAEVNAQDGLYGSAVQAAVSRGHKKVIEILLSYGAEISVQPIPNSDSGYASMDHIPVRQGLLAQGMVEVCEETNYTDQDAEGTVYSDTSSIEDSQKKGLISRLADELIGEILSEVPDKQSMERISKALPELLKAFALMFGFSAQEQIERNVMYYAYRYRSDIAESFERTWAPEVEEFDESRLPDLGRLPPQDGIEKVKNWQAENPTGNPETFQELPDDREHWDESSEPGTDEDVDELSSDFDKYREVIKKTPAHDWLLEKLRKELLLDTTKSTSMKEINGAIIDSLPQHPRINKRRNADAYRSIFTIDWDPIKYHKEQRFKETLDQALERAITLTGSLNDAQALTTAQYLSQIWPTTGMHILTVVKDVLTGSTSEKCTQILPNGTEIEAWTNQNQFIVNALESNSGLEMPLSMMAALAKTRTVDEFDGRVFIKGFATMLVPTKQVGDLLIWHLFYTDDGEGISYWHCWDAKVHHEEVEIFQLGNFRHVVGWCSNAKLFAGALCHNYDVKTPSLNPPTRGCVLEKATLSGGKYVTGGATFAIAAAHEPVRAEGGDYERKLRSISGKFVVFWDEMDKRGWLVNGTSALLHLARSYLLHEPTKDSRDPLVLEEPSEDRLYKSDTAFQILTNESNREMEIHMNEVRKERKVTRKKGQPDEVVDERTYTFYLFQDLVWDLHNLLEKMMDYQRGRDVQNGLRLKCSIRQHIDGWHFNDVVNASGDIFPRVTTLDAMGDGWLDLMSKVGAVTLFGEGFGEIIKPVDAGTYCTVWAEMPKDRYYLGACGSDLVTMANHSNANKDDLINLTSTVDFSEACSCYRSENRHA</sequence>
<dbReference type="InterPro" id="IPR002110">
    <property type="entry name" value="Ankyrin_rpt"/>
</dbReference>
<gene>
    <name evidence="7" type="ORF">GTA08_BOTSDO13634</name>
</gene>
<evidence type="ECO:0000313" key="7">
    <source>
        <dbReference type="EMBL" id="KAF4310787.1"/>
    </source>
</evidence>
<feature type="repeat" description="ANK" evidence="3">
    <location>
        <begin position="611"/>
        <end position="643"/>
    </location>
</feature>
<feature type="repeat" description="ANK" evidence="3">
    <location>
        <begin position="908"/>
        <end position="940"/>
    </location>
</feature>
<feature type="repeat" description="ANK" evidence="3">
    <location>
        <begin position="644"/>
        <end position="676"/>
    </location>
</feature>
<dbReference type="Gene3D" id="3.40.50.300">
    <property type="entry name" value="P-loop containing nucleotide triphosphate hydrolases"/>
    <property type="match status" value="1"/>
</dbReference>
<feature type="domain" description="Nephrocystin 3-like N-terminal" evidence="6">
    <location>
        <begin position="284"/>
        <end position="458"/>
    </location>
</feature>
<feature type="repeat" description="ANK" evidence="3">
    <location>
        <begin position="578"/>
        <end position="610"/>
    </location>
</feature>
<dbReference type="Pfam" id="PF00023">
    <property type="entry name" value="Ank"/>
    <property type="match status" value="1"/>
</dbReference>
<dbReference type="SUPFAM" id="SSF52540">
    <property type="entry name" value="P-loop containing nucleoside triphosphate hydrolases"/>
    <property type="match status" value="1"/>
</dbReference>
<dbReference type="InterPro" id="IPR036770">
    <property type="entry name" value="Ankyrin_rpt-contain_sf"/>
</dbReference>
<dbReference type="InterPro" id="IPR056884">
    <property type="entry name" value="NPHP3-like_N"/>
</dbReference>
<feature type="repeat" description="ANK" evidence="3">
    <location>
        <begin position="743"/>
        <end position="775"/>
    </location>
</feature>
<dbReference type="InterPro" id="IPR027417">
    <property type="entry name" value="P-loop_NTPase"/>
</dbReference>
<evidence type="ECO:0000256" key="3">
    <source>
        <dbReference type="PROSITE-ProRule" id="PRU00023"/>
    </source>
</evidence>
<feature type="region of interest" description="Disordered" evidence="4">
    <location>
        <begin position="1163"/>
        <end position="1201"/>
    </location>
</feature>
<feature type="repeat" description="ANK" evidence="3">
    <location>
        <begin position="842"/>
        <end position="874"/>
    </location>
</feature>
<keyword evidence="1" id="KW-0677">Repeat</keyword>